<dbReference type="Gramene" id="PNW71130">
    <property type="protein sequence ID" value="PNW71130"/>
    <property type="gene ID" value="CHLRE_17g747947v5"/>
</dbReference>
<protein>
    <submittedName>
        <fullName evidence="2">Uncharacterized protein</fullName>
    </submittedName>
</protein>
<dbReference type="RefSeq" id="XP_042915247.1">
    <property type="nucleotide sequence ID" value="XM_043072790.1"/>
</dbReference>
<reference evidence="2 3" key="1">
    <citation type="journal article" date="2007" name="Science">
        <title>The Chlamydomonas genome reveals the evolution of key animal and plant functions.</title>
        <authorList>
            <person name="Merchant S.S."/>
            <person name="Prochnik S.E."/>
            <person name="Vallon O."/>
            <person name="Harris E.H."/>
            <person name="Karpowicz S.J."/>
            <person name="Witman G.B."/>
            <person name="Terry A."/>
            <person name="Salamov A."/>
            <person name="Fritz-Laylin L.K."/>
            <person name="Marechal-Drouard L."/>
            <person name="Marshall W.F."/>
            <person name="Qu L.H."/>
            <person name="Nelson D.R."/>
            <person name="Sanderfoot A.A."/>
            <person name="Spalding M.H."/>
            <person name="Kapitonov V.V."/>
            <person name="Ren Q."/>
            <person name="Ferris P."/>
            <person name="Lindquist E."/>
            <person name="Shapiro H."/>
            <person name="Lucas S.M."/>
            <person name="Grimwood J."/>
            <person name="Schmutz J."/>
            <person name="Cardol P."/>
            <person name="Cerutti H."/>
            <person name="Chanfreau G."/>
            <person name="Chen C.L."/>
            <person name="Cognat V."/>
            <person name="Croft M.T."/>
            <person name="Dent R."/>
            <person name="Dutcher S."/>
            <person name="Fernandez E."/>
            <person name="Fukuzawa H."/>
            <person name="Gonzalez-Ballester D."/>
            <person name="Gonzalez-Halphen D."/>
            <person name="Hallmann A."/>
            <person name="Hanikenne M."/>
            <person name="Hippler M."/>
            <person name="Inwood W."/>
            <person name="Jabbari K."/>
            <person name="Kalanon M."/>
            <person name="Kuras R."/>
            <person name="Lefebvre P.A."/>
            <person name="Lemaire S.D."/>
            <person name="Lobanov A.V."/>
            <person name="Lohr M."/>
            <person name="Manuell A."/>
            <person name="Meier I."/>
            <person name="Mets L."/>
            <person name="Mittag M."/>
            <person name="Mittelmeier T."/>
            <person name="Moroney J.V."/>
            <person name="Moseley J."/>
            <person name="Napoli C."/>
            <person name="Nedelcu A.M."/>
            <person name="Niyogi K."/>
            <person name="Novoselov S.V."/>
            <person name="Paulsen I.T."/>
            <person name="Pazour G."/>
            <person name="Purton S."/>
            <person name="Ral J.P."/>
            <person name="Riano-Pachon D.M."/>
            <person name="Riekhof W."/>
            <person name="Rymarquis L."/>
            <person name="Schroda M."/>
            <person name="Stern D."/>
            <person name="Umen J."/>
            <person name="Willows R."/>
            <person name="Wilson N."/>
            <person name="Zimmer S.L."/>
            <person name="Allmer J."/>
            <person name="Balk J."/>
            <person name="Bisova K."/>
            <person name="Chen C.J."/>
            <person name="Elias M."/>
            <person name="Gendler K."/>
            <person name="Hauser C."/>
            <person name="Lamb M.R."/>
            <person name="Ledford H."/>
            <person name="Long J.C."/>
            <person name="Minagawa J."/>
            <person name="Page M.D."/>
            <person name="Pan J."/>
            <person name="Pootakham W."/>
            <person name="Roje S."/>
            <person name="Rose A."/>
            <person name="Stahlberg E."/>
            <person name="Terauchi A.M."/>
            <person name="Yang P."/>
            <person name="Ball S."/>
            <person name="Bowler C."/>
            <person name="Dieckmann C.L."/>
            <person name="Gladyshev V.N."/>
            <person name="Green P."/>
            <person name="Jorgensen R."/>
            <person name="Mayfield S."/>
            <person name="Mueller-Roeber B."/>
            <person name="Rajamani S."/>
            <person name="Sayre R.T."/>
            <person name="Brokstein P."/>
            <person name="Dubchak I."/>
            <person name="Goodstein D."/>
            <person name="Hornick L."/>
            <person name="Huang Y.W."/>
            <person name="Jhaveri J."/>
            <person name="Luo Y."/>
            <person name="Martinez D."/>
            <person name="Ngau W.C."/>
            <person name="Otillar B."/>
            <person name="Poliakov A."/>
            <person name="Porter A."/>
            <person name="Szajkowski L."/>
            <person name="Werner G."/>
            <person name="Zhou K."/>
            <person name="Grigoriev I.V."/>
            <person name="Rokhsar D.S."/>
            <person name="Grossman A.R."/>
        </authorList>
    </citation>
    <scope>NUCLEOTIDE SEQUENCE [LARGE SCALE GENOMIC DNA]</scope>
    <source>
        <strain evidence="3">CC-503</strain>
    </source>
</reference>
<evidence type="ECO:0000256" key="1">
    <source>
        <dbReference type="SAM" id="MobiDB-lite"/>
    </source>
</evidence>
<dbReference type="AlphaFoldDB" id="A0A2K3CS84"/>
<dbReference type="InParanoid" id="A0A2K3CS84"/>
<proteinExistence type="predicted"/>
<evidence type="ECO:0000313" key="3">
    <source>
        <dbReference type="Proteomes" id="UP000006906"/>
    </source>
</evidence>
<accession>A0A2K3CS84</accession>
<feature type="compositionally biased region" description="Low complexity" evidence="1">
    <location>
        <begin position="53"/>
        <end position="90"/>
    </location>
</feature>
<dbReference type="Proteomes" id="UP000006906">
    <property type="component" value="Chromosome 17"/>
</dbReference>
<dbReference type="EMBL" id="CM008978">
    <property type="protein sequence ID" value="PNW71130.1"/>
    <property type="molecule type" value="Genomic_DNA"/>
</dbReference>
<evidence type="ECO:0000313" key="2">
    <source>
        <dbReference type="EMBL" id="PNW71130.1"/>
    </source>
</evidence>
<dbReference type="KEGG" id="cre:CHLRE_17g747947v5"/>
<dbReference type="GeneID" id="66057232"/>
<feature type="compositionally biased region" description="Pro residues" evidence="1">
    <location>
        <begin position="38"/>
        <end position="52"/>
    </location>
</feature>
<name>A0A2K3CS84_CHLRE</name>
<feature type="compositionally biased region" description="Pro residues" evidence="1">
    <location>
        <begin position="91"/>
        <end position="101"/>
    </location>
</feature>
<keyword evidence="3" id="KW-1185">Reference proteome</keyword>
<organism evidence="2 3">
    <name type="scientific">Chlamydomonas reinhardtii</name>
    <name type="common">Chlamydomonas smithii</name>
    <dbReference type="NCBI Taxonomy" id="3055"/>
    <lineage>
        <taxon>Eukaryota</taxon>
        <taxon>Viridiplantae</taxon>
        <taxon>Chlorophyta</taxon>
        <taxon>core chlorophytes</taxon>
        <taxon>Chlorophyceae</taxon>
        <taxon>CS clade</taxon>
        <taxon>Chlamydomonadales</taxon>
        <taxon>Chlamydomonadaceae</taxon>
        <taxon>Chlamydomonas</taxon>
    </lineage>
</organism>
<gene>
    <name evidence="2" type="ORF">CHLRE_17g747947v5</name>
</gene>
<feature type="region of interest" description="Disordered" evidence="1">
    <location>
        <begin position="30"/>
        <end position="101"/>
    </location>
</feature>
<sequence>MLITNHGECQNLLDCDLDKGLWVQQPQEFISSGIDSTPPHPALPFPPPPLSPVLPSSPVVTSGTADADAAAAAALRLRLSAAPPLSQQPLQSPPQPPTPQP</sequence>